<evidence type="ECO:0000256" key="3">
    <source>
        <dbReference type="ARBA" id="ARBA00022448"/>
    </source>
</evidence>
<feature type="domain" description="Autophagy-related protein 11 C-terminal" evidence="11">
    <location>
        <begin position="1104"/>
        <end position="1251"/>
    </location>
</feature>
<comment type="similarity">
    <text evidence="1 7">Belongs to the ATG11 family.</text>
</comment>
<feature type="compositionally biased region" description="Basic and acidic residues" evidence="9">
    <location>
        <begin position="1394"/>
        <end position="1404"/>
    </location>
</feature>
<reference evidence="12" key="2">
    <citation type="submission" date="2023-06" db="EMBL/GenBank/DDBJ databases">
        <authorList>
            <consortium name="Lawrence Berkeley National Laboratory"/>
            <person name="Haridas S."/>
            <person name="Hensen N."/>
            <person name="Bonometti L."/>
            <person name="Westerberg I."/>
            <person name="Brannstrom I.O."/>
            <person name="Guillou S."/>
            <person name="Cros-Aarteil S."/>
            <person name="Calhoun S."/>
            <person name="Kuo A."/>
            <person name="Mondo S."/>
            <person name="Pangilinan J."/>
            <person name="Riley R."/>
            <person name="Labutti K."/>
            <person name="Andreopoulos B."/>
            <person name="Lipzen A."/>
            <person name="Chen C."/>
            <person name="Yanf M."/>
            <person name="Daum C."/>
            <person name="Ng V."/>
            <person name="Clum A."/>
            <person name="Steindorff A."/>
            <person name="Ohm R."/>
            <person name="Martin F."/>
            <person name="Silar P."/>
            <person name="Natvig D."/>
            <person name="Lalanne C."/>
            <person name="Gautier V."/>
            <person name="Ament-Velasquez S.L."/>
            <person name="Kruys A."/>
            <person name="Hutchinson M.I."/>
            <person name="Powell A.J."/>
            <person name="Barry K."/>
            <person name="Miller A.N."/>
            <person name="Grigoriev I.V."/>
            <person name="Debuchy R."/>
            <person name="Gladieux P."/>
            <person name="Thoren M.H."/>
            <person name="Johannesson H."/>
        </authorList>
    </citation>
    <scope>NUCLEOTIDE SEQUENCE</scope>
    <source>
        <strain evidence="12">SMH4131-1</strain>
    </source>
</reference>
<feature type="domain" description="Autophagy protein ATG17-like" evidence="10">
    <location>
        <begin position="107"/>
        <end position="456"/>
    </location>
</feature>
<keyword evidence="4 7" id="KW-0653">Protein transport</keyword>
<proteinExistence type="inferred from homology"/>
<feature type="coiled-coil region" evidence="8">
    <location>
        <begin position="1103"/>
        <end position="1137"/>
    </location>
</feature>
<evidence type="ECO:0000256" key="5">
    <source>
        <dbReference type="ARBA" id="ARBA00023006"/>
    </source>
</evidence>
<feature type="region of interest" description="Disordered" evidence="9">
    <location>
        <begin position="1031"/>
        <end position="1059"/>
    </location>
</feature>
<dbReference type="GO" id="GO:0034517">
    <property type="term" value="P:ribophagy"/>
    <property type="evidence" value="ECO:0007669"/>
    <property type="project" value="TreeGrafter"/>
</dbReference>
<dbReference type="GO" id="GO:0060090">
    <property type="term" value="F:molecular adaptor activity"/>
    <property type="evidence" value="ECO:0007669"/>
    <property type="project" value="TreeGrafter"/>
</dbReference>
<dbReference type="EMBL" id="JAUEPO010000001">
    <property type="protein sequence ID" value="KAK3337337.1"/>
    <property type="molecule type" value="Genomic_DNA"/>
</dbReference>
<dbReference type="PANTHER" id="PTHR13222:SF1">
    <property type="entry name" value="RB1-INDUCIBLE COILED-COIL PROTEIN 1"/>
    <property type="match status" value="1"/>
</dbReference>
<keyword evidence="3 7" id="KW-0813">Transport</keyword>
<comment type="subcellular location">
    <subcellularLocation>
        <location evidence="7">Preautophagosomal structure membrane</location>
        <topology evidence="7">Peripheral membrane protein</topology>
    </subcellularLocation>
    <subcellularLocation>
        <location evidence="7">Vacuole membrane</location>
        <topology evidence="7">Peripheral membrane protein</topology>
    </subcellularLocation>
    <text evidence="7">During pexophagy, accumulates in the vacuolar membrane region, where the peroxisomes contact the vacuole.</text>
</comment>
<evidence type="ECO:0000313" key="12">
    <source>
        <dbReference type="EMBL" id="KAK3337337.1"/>
    </source>
</evidence>
<comment type="caution">
    <text evidence="12">The sequence shown here is derived from an EMBL/GenBank/DDBJ whole genome shotgun (WGS) entry which is preliminary data.</text>
</comment>
<feature type="compositionally biased region" description="Low complexity" evidence="9">
    <location>
        <begin position="1368"/>
        <end position="1387"/>
    </location>
</feature>
<comment type="function">
    <text evidence="7">Involved in cytoplasm to vacuole transport (Cvt), pexophagy, mitophagy and nucleophagy. Recruits mitochondria for their selective degradation via autophagy (mitophagy) during starvation. Works as scaffold proteins that recruit ATG proteins to the pre-autophagosome (PAS), the site of vesicle/autophagosome formation. Required for the Cvt vesicles completion.</text>
</comment>
<dbReference type="GO" id="GO:0000045">
    <property type="term" value="P:autophagosome assembly"/>
    <property type="evidence" value="ECO:0007669"/>
    <property type="project" value="UniProtKB-UniRule"/>
</dbReference>
<keyword evidence="7" id="KW-0926">Vacuole</keyword>
<dbReference type="Pfam" id="PF04108">
    <property type="entry name" value="ATG17_like"/>
    <property type="match status" value="1"/>
</dbReference>
<dbReference type="InterPro" id="IPR040040">
    <property type="entry name" value="ATG11"/>
</dbReference>
<dbReference type="SUPFAM" id="SSF57997">
    <property type="entry name" value="Tropomyosin"/>
    <property type="match status" value="1"/>
</dbReference>
<feature type="region of interest" description="Disordered" evidence="9">
    <location>
        <begin position="1341"/>
        <end position="1422"/>
    </location>
</feature>
<evidence type="ECO:0000256" key="7">
    <source>
        <dbReference type="RuleBase" id="RU367075"/>
    </source>
</evidence>
<evidence type="ECO:0000256" key="4">
    <source>
        <dbReference type="ARBA" id="ARBA00022927"/>
    </source>
</evidence>
<dbReference type="Pfam" id="PF10377">
    <property type="entry name" value="ATG11"/>
    <property type="match status" value="1"/>
</dbReference>
<comment type="subunit">
    <text evidence="7">Homodimer.</text>
</comment>
<evidence type="ECO:0000256" key="9">
    <source>
        <dbReference type="SAM" id="MobiDB-lite"/>
    </source>
</evidence>
<dbReference type="GO" id="GO:1903599">
    <property type="term" value="P:positive regulation of autophagy of mitochondrion"/>
    <property type="evidence" value="ECO:0007669"/>
    <property type="project" value="UniProtKB-UniRule"/>
</dbReference>
<evidence type="ECO:0000256" key="1">
    <source>
        <dbReference type="ARBA" id="ARBA00009729"/>
    </source>
</evidence>
<feature type="region of interest" description="Disordered" evidence="9">
    <location>
        <begin position="1212"/>
        <end position="1235"/>
    </location>
</feature>
<gene>
    <name evidence="12" type="ORF">B0T19DRAFT_68824</name>
</gene>
<dbReference type="GO" id="GO:0034045">
    <property type="term" value="C:phagophore assembly site membrane"/>
    <property type="evidence" value="ECO:0007669"/>
    <property type="project" value="UniProtKB-SubCell"/>
</dbReference>
<dbReference type="GO" id="GO:0015031">
    <property type="term" value="P:protein transport"/>
    <property type="evidence" value="ECO:0007669"/>
    <property type="project" value="UniProtKB-KW"/>
</dbReference>
<accession>A0AAE0MLW6</accession>
<dbReference type="PANTHER" id="PTHR13222">
    <property type="entry name" value="RB1-INDUCIBLE COILED-COIL"/>
    <property type="match status" value="1"/>
</dbReference>
<dbReference type="InterPro" id="IPR019460">
    <property type="entry name" value="Atg11_C"/>
</dbReference>
<evidence type="ECO:0000313" key="13">
    <source>
        <dbReference type="Proteomes" id="UP001286456"/>
    </source>
</evidence>
<feature type="coiled-coil region" evidence="8">
    <location>
        <begin position="849"/>
        <end position="883"/>
    </location>
</feature>
<keyword evidence="5 7" id="KW-0072">Autophagy</keyword>
<evidence type="ECO:0000256" key="2">
    <source>
        <dbReference type="ARBA" id="ARBA00013804"/>
    </source>
</evidence>
<organism evidence="12 13">
    <name type="scientific">Cercophora scortea</name>
    <dbReference type="NCBI Taxonomy" id="314031"/>
    <lineage>
        <taxon>Eukaryota</taxon>
        <taxon>Fungi</taxon>
        <taxon>Dikarya</taxon>
        <taxon>Ascomycota</taxon>
        <taxon>Pezizomycotina</taxon>
        <taxon>Sordariomycetes</taxon>
        <taxon>Sordariomycetidae</taxon>
        <taxon>Sordariales</taxon>
        <taxon>Lasiosphaeriaceae</taxon>
        <taxon>Cercophora</taxon>
    </lineage>
</organism>
<keyword evidence="7" id="KW-0472">Membrane</keyword>
<feature type="compositionally biased region" description="Low complexity" evidence="9">
    <location>
        <begin position="1349"/>
        <end position="1360"/>
    </location>
</feature>
<dbReference type="GO" id="GO:0005774">
    <property type="term" value="C:vacuolar membrane"/>
    <property type="evidence" value="ECO:0007669"/>
    <property type="project" value="UniProtKB-SubCell"/>
</dbReference>
<dbReference type="Proteomes" id="UP001286456">
    <property type="component" value="Unassembled WGS sequence"/>
</dbReference>
<dbReference type="GO" id="GO:0061709">
    <property type="term" value="P:reticulophagy"/>
    <property type="evidence" value="ECO:0007669"/>
    <property type="project" value="TreeGrafter"/>
</dbReference>
<dbReference type="GO" id="GO:0034727">
    <property type="term" value="P:piecemeal microautophagy of the nucleus"/>
    <property type="evidence" value="ECO:0007669"/>
    <property type="project" value="TreeGrafter"/>
</dbReference>
<protein>
    <recommendedName>
        <fullName evidence="2 7">Autophagy-related protein 11</fullName>
    </recommendedName>
</protein>
<sequence length="1422" mass="159159">MASQVLIAHTGQRLPIDTSQLASLDDFKASVARQSSIPVQCIITLTPQGRPLKLQAIQTEKEIYLYDNRLTQASLPGAPPPPKPELPLPKRYAVSDPPNAIDDTRSLHSWQDLFKNRRAWAREVVDDCSQMATATRDRYSEMDVMLRCLDAAVANLESVIKGLEPKYDELKKWVAPAQADYTTLTTRWEQYLSLARSVPISPAMMRFMTGRDANGPKGRPQRQATLEDLLDLETARKAGRLAPSALRKFNGRIADLDKVATRLFNDAEALFREFESTVARSGLSHDGEAHQLLQDMEAVAGKIDTDFQTIMEYSNSTRNVLLQASKIAANHTERLLPSIRNCAAEMDDMLLYATKARNGLAAESAEFMRNITDITALSHSVKSQIGAVNQDDELATFDYLRLIQQVPYMYASFVAEAVKRREWLDKVRQDSSTLANEMAVFQDEEIKRRRRWHKSIDNAYGPENPTAENNVPGLEVNLLGEDDQWPAMTKMDLEDFCSLLQKQKAEPELTSDIAKMLADINTPTRQQSKRMKAFKNGSIHEAALGRSGLLIRGDDDLLRSLQDDKSKLESKLKTAESRVRRLEDLLHRQTQASRPSLGNLFQMPSQQLSDRNDSTISVKSARALEDRRRSVEGSDTLAHRIQQLEADLNAERERSAGFEKSLNERMTLHDDMQGQIEENNSTKKDLLKNMEALKKEFMEERKSLEDEVKRLQARLEDTEDEIEHFGESRDNERGLSDEKIRSLELEIERLNKEKHDELLKTNGQVEFLRNESRLQRERIEAQERQLQNGQNETKELSRRMEVLSEEGQSQLAALRDVWEQLSPGQTIPTDLGDLLEGVTGKVADTLSQLRNVQGDISLLRSELDSANNTNKGLRIEVAAAKEKSMGDEMTSTRLRESLAEEKAKVGALEGELTDGREQLSQLRARIADGETGSESLRKRLEEEEERITLVTEELASRRSQVGSLEEELLHVKGRLQESQGRLSELTTRFDLRTDCTKDLTQRLYSQNERLARLLDRLGFSVTRQGSTMVIQKIPRSERSAQNANDSDPGTSLRRSGTLNSQVTADKADLELLYWMNNTGAEDELSKYNAYIASLGSFDMDAFSEAVYRRLKDVEHMARKLQREARAYREKANLLQKEAHDKIAFKHFKEGDLALFLPTRNQTTGAWAAFNVGFPHYFLREQEAHRLRSREWLVARISRVQERVVDLSRSLQHEAGASRKDGAAETGSLNDDENDNPFDLSDGLRWYLIDAIEDKPGAPSTPGLAKSTVAANNVEAMADMHTHGRTGSRGGGLVGRAGVSSGIEGVSKTLSKSLESRRSSTGSRKALPFAIGVARGRDSALASETNSLRAAATDSPSATSPKQQHAAVHSTTHHTSMQAAAAVQHAAGQAGGGDDINKAAPEERMSTQAQPEVRSEIDTLMGP</sequence>
<evidence type="ECO:0000256" key="6">
    <source>
        <dbReference type="ARBA" id="ARBA00023054"/>
    </source>
</evidence>
<dbReference type="GO" id="GO:0019901">
    <property type="term" value="F:protein kinase binding"/>
    <property type="evidence" value="ECO:0007669"/>
    <property type="project" value="TreeGrafter"/>
</dbReference>
<reference evidence="12" key="1">
    <citation type="journal article" date="2023" name="Mol. Phylogenet. Evol.">
        <title>Genome-scale phylogeny and comparative genomics of the fungal order Sordariales.</title>
        <authorList>
            <person name="Hensen N."/>
            <person name="Bonometti L."/>
            <person name="Westerberg I."/>
            <person name="Brannstrom I.O."/>
            <person name="Guillou S."/>
            <person name="Cros-Aarteil S."/>
            <person name="Calhoun S."/>
            <person name="Haridas S."/>
            <person name="Kuo A."/>
            <person name="Mondo S."/>
            <person name="Pangilinan J."/>
            <person name="Riley R."/>
            <person name="LaButti K."/>
            <person name="Andreopoulos B."/>
            <person name="Lipzen A."/>
            <person name="Chen C."/>
            <person name="Yan M."/>
            <person name="Daum C."/>
            <person name="Ng V."/>
            <person name="Clum A."/>
            <person name="Steindorff A."/>
            <person name="Ohm R.A."/>
            <person name="Martin F."/>
            <person name="Silar P."/>
            <person name="Natvig D.O."/>
            <person name="Lalanne C."/>
            <person name="Gautier V."/>
            <person name="Ament-Velasquez S.L."/>
            <person name="Kruys A."/>
            <person name="Hutchinson M.I."/>
            <person name="Powell A.J."/>
            <person name="Barry K."/>
            <person name="Miller A.N."/>
            <person name="Grigoriev I.V."/>
            <person name="Debuchy R."/>
            <person name="Gladieux P."/>
            <person name="Hiltunen Thoren M."/>
            <person name="Johannesson H."/>
        </authorList>
    </citation>
    <scope>NUCLEOTIDE SEQUENCE</scope>
    <source>
        <strain evidence="12">SMH4131-1</strain>
    </source>
</reference>
<name>A0AAE0MLW6_9PEZI</name>
<dbReference type="GO" id="GO:0000422">
    <property type="term" value="P:autophagy of mitochondrion"/>
    <property type="evidence" value="ECO:0007669"/>
    <property type="project" value="TreeGrafter"/>
</dbReference>
<keyword evidence="13" id="KW-1185">Reference proteome</keyword>
<evidence type="ECO:0000256" key="8">
    <source>
        <dbReference type="SAM" id="Coils"/>
    </source>
</evidence>
<feature type="coiled-coil region" evidence="8">
    <location>
        <begin position="926"/>
        <end position="960"/>
    </location>
</feature>
<dbReference type="InterPro" id="IPR045326">
    <property type="entry name" value="ATG17-like_dom"/>
</dbReference>
<evidence type="ECO:0000259" key="11">
    <source>
        <dbReference type="Pfam" id="PF10377"/>
    </source>
</evidence>
<keyword evidence="6 8" id="KW-0175">Coiled coil</keyword>
<evidence type="ECO:0000259" key="10">
    <source>
        <dbReference type="Pfam" id="PF04108"/>
    </source>
</evidence>
<feature type="coiled-coil region" evidence="8">
    <location>
        <begin position="634"/>
        <end position="806"/>
    </location>
</feature>
<dbReference type="Gene3D" id="1.10.287.1490">
    <property type="match status" value="1"/>
</dbReference>
<feature type="coiled-coil region" evidence="8">
    <location>
        <begin position="558"/>
        <end position="592"/>
    </location>
</feature>
<feature type="compositionally biased region" description="Polar residues" evidence="9">
    <location>
        <begin position="1039"/>
        <end position="1059"/>
    </location>
</feature>
<dbReference type="GO" id="GO:1990316">
    <property type="term" value="C:Atg1/ULK1 kinase complex"/>
    <property type="evidence" value="ECO:0007669"/>
    <property type="project" value="TreeGrafter"/>
</dbReference>